<evidence type="ECO:0000256" key="6">
    <source>
        <dbReference type="ARBA" id="ARBA00029454"/>
    </source>
</evidence>
<evidence type="ECO:0000313" key="12">
    <source>
        <dbReference type="Proteomes" id="UP000748025"/>
    </source>
</evidence>
<dbReference type="InterPro" id="IPR010071">
    <property type="entry name" value="AA_adenyl_dom"/>
</dbReference>
<dbReference type="PANTHER" id="PTHR45527:SF1">
    <property type="entry name" value="FATTY ACID SYNTHASE"/>
    <property type="match status" value="1"/>
</dbReference>
<feature type="region of interest" description="Disordered" evidence="9">
    <location>
        <begin position="3824"/>
        <end position="3857"/>
    </location>
</feature>
<dbReference type="FunFam" id="1.10.1200.10:FF:000005">
    <property type="entry name" value="Nonribosomal peptide synthetase 1"/>
    <property type="match status" value="1"/>
</dbReference>
<dbReference type="InterPro" id="IPR036291">
    <property type="entry name" value="NAD(P)-bd_dom_sf"/>
</dbReference>
<dbReference type="Gene3D" id="1.10.1200.10">
    <property type="entry name" value="ACP-like"/>
    <property type="match status" value="2"/>
</dbReference>
<comment type="pathway">
    <text evidence="1">Alkaloid biosynthesis; ergot alkaloid biosynthesis.</text>
</comment>
<dbReference type="Pfam" id="PF00550">
    <property type="entry name" value="PP-binding"/>
    <property type="match status" value="2"/>
</dbReference>
<keyword evidence="2" id="KW-0596">Phosphopantetheine</keyword>
<dbReference type="CDD" id="cd19531">
    <property type="entry name" value="LCL_NRPS-like"/>
    <property type="match status" value="1"/>
</dbReference>
<gene>
    <name evidence="11" type="ORF">E4U43_007698</name>
</gene>
<dbReference type="SUPFAM" id="SSF51735">
    <property type="entry name" value="NAD(P)-binding Rossmann-fold domains"/>
    <property type="match status" value="1"/>
</dbReference>
<feature type="compositionally biased region" description="Polar residues" evidence="9">
    <location>
        <begin position="41"/>
        <end position="53"/>
    </location>
</feature>
<evidence type="ECO:0000256" key="4">
    <source>
        <dbReference type="ARBA" id="ARBA00022598"/>
    </source>
</evidence>
<dbReference type="Gene3D" id="3.30.559.10">
    <property type="entry name" value="Chloramphenicol acetyltransferase-like domain"/>
    <property type="match status" value="3"/>
</dbReference>
<dbReference type="Pfam" id="PF07993">
    <property type="entry name" value="NAD_binding_4"/>
    <property type="match status" value="1"/>
</dbReference>
<dbReference type="InterPro" id="IPR000873">
    <property type="entry name" value="AMP-dep_synth/lig_dom"/>
</dbReference>
<dbReference type="PANTHER" id="PTHR45527">
    <property type="entry name" value="NONRIBOSOMAL PEPTIDE SYNTHETASE"/>
    <property type="match status" value="1"/>
</dbReference>
<dbReference type="InterPro" id="IPR001242">
    <property type="entry name" value="Condensation_dom"/>
</dbReference>
<accession>A0A9P7T0C1</accession>
<dbReference type="InterPro" id="IPR025110">
    <property type="entry name" value="AMP-bd_C"/>
</dbReference>
<dbReference type="GO" id="GO:0031177">
    <property type="term" value="F:phosphopantetheine binding"/>
    <property type="evidence" value="ECO:0007669"/>
    <property type="project" value="InterPro"/>
</dbReference>
<dbReference type="InterPro" id="IPR023213">
    <property type="entry name" value="CAT-like_dom_sf"/>
</dbReference>
<keyword evidence="12" id="KW-1185">Reference proteome</keyword>
<protein>
    <recommendedName>
        <fullName evidence="7">D-lysergyl-peptide-synthetase subunit 1</fullName>
    </recommendedName>
    <alternativeName>
        <fullName evidence="8">Nonribosomal peptide synthetase 1</fullName>
    </alternativeName>
</protein>
<evidence type="ECO:0000256" key="9">
    <source>
        <dbReference type="SAM" id="MobiDB-lite"/>
    </source>
</evidence>
<dbReference type="InterPro" id="IPR036736">
    <property type="entry name" value="ACP-like_sf"/>
</dbReference>
<dbReference type="GO" id="GO:0043041">
    <property type="term" value="P:amino acid activation for nonribosomal peptide biosynthetic process"/>
    <property type="evidence" value="ECO:0007669"/>
    <property type="project" value="TreeGrafter"/>
</dbReference>
<dbReference type="InterPro" id="IPR009081">
    <property type="entry name" value="PP-bd_ACP"/>
</dbReference>
<dbReference type="Gene3D" id="3.40.50.12780">
    <property type="entry name" value="N-terminal domain of ligase-like"/>
    <property type="match status" value="1"/>
</dbReference>
<dbReference type="Proteomes" id="UP000748025">
    <property type="component" value="Unassembled WGS sequence"/>
</dbReference>
<dbReference type="SUPFAM" id="SSF53335">
    <property type="entry name" value="S-adenosyl-L-methionine-dependent methyltransferases"/>
    <property type="match status" value="1"/>
</dbReference>
<dbReference type="Gene3D" id="3.40.50.980">
    <property type="match status" value="4"/>
</dbReference>
<dbReference type="Pfam" id="PF00501">
    <property type="entry name" value="AMP-binding"/>
    <property type="match status" value="3"/>
</dbReference>
<dbReference type="CDD" id="cd19545">
    <property type="entry name" value="FUM14_C_NRPS-like"/>
    <property type="match status" value="1"/>
</dbReference>
<feature type="region of interest" description="Disordered" evidence="9">
    <location>
        <begin position="37"/>
        <end position="77"/>
    </location>
</feature>
<dbReference type="Gene3D" id="3.40.50.720">
    <property type="entry name" value="NAD(P)-binding Rossmann-like Domain"/>
    <property type="match status" value="1"/>
</dbReference>
<feature type="compositionally biased region" description="Basic and acidic residues" evidence="9">
    <location>
        <begin position="3720"/>
        <end position="3733"/>
    </location>
</feature>
<evidence type="ECO:0000256" key="8">
    <source>
        <dbReference type="ARBA" id="ARBA00079041"/>
    </source>
</evidence>
<evidence type="ECO:0000256" key="5">
    <source>
        <dbReference type="ARBA" id="ARBA00022679"/>
    </source>
</evidence>
<dbReference type="CDD" id="cd05918">
    <property type="entry name" value="A_NRPS_SidN3_like"/>
    <property type="match status" value="1"/>
</dbReference>
<feature type="region of interest" description="Disordered" evidence="9">
    <location>
        <begin position="3749"/>
        <end position="3768"/>
    </location>
</feature>
<dbReference type="InterPro" id="IPR020845">
    <property type="entry name" value="AMP-binding_CS"/>
</dbReference>
<feature type="domain" description="Carrier" evidence="10">
    <location>
        <begin position="1502"/>
        <end position="1576"/>
    </location>
</feature>
<feature type="region of interest" description="Disordered" evidence="9">
    <location>
        <begin position="995"/>
        <end position="1017"/>
    </location>
</feature>
<evidence type="ECO:0000256" key="3">
    <source>
        <dbReference type="ARBA" id="ARBA00022553"/>
    </source>
</evidence>
<comment type="similarity">
    <text evidence="6">Belongs to the NRP synthetase family.</text>
</comment>
<proteinExistence type="inferred from homology"/>
<feature type="domain" description="Carrier" evidence="10">
    <location>
        <begin position="3731"/>
        <end position="3823"/>
    </location>
</feature>
<dbReference type="Gene3D" id="2.30.38.10">
    <property type="entry name" value="Luciferase, Domain 3"/>
    <property type="match status" value="2"/>
</dbReference>
<evidence type="ECO:0000313" key="11">
    <source>
        <dbReference type="EMBL" id="KAG6012676.1"/>
    </source>
</evidence>
<comment type="caution">
    <text evidence="11">The sequence shown here is derived from an EMBL/GenBank/DDBJ whole genome shotgun (WGS) entry which is preliminary data.</text>
</comment>
<dbReference type="InterPro" id="IPR045851">
    <property type="entry name" value="AMP-bd_C_sf"/>
</dbReference>
<dbReference type="Pfam" id="PF13193">
    <property type="entry name" value="AMP-binding_C"/>
    <property type="match status" value="1"/>
</dbReference>
<evidence type="ECO:0000256" key="2">
    <source>
        <dbReference type="ARBA" id="ARBA00022450"/>
    </source>
</evidence>
<dbReference type="SMART" id="SM00823">
    <property type="entry name" value="PKS_PP"/>
    <property type="match status" value="2"/>
</dbReference>
<organism evidence="11 12">
    <name type="scientific">Claviceps pusilla</name>
    <dbReference type="NCBI Taxonomy" id="123648"/>
    <lineage>
        <taxon>Eukaryota</taxon>
        <taxon>Fungi</taxon>
        <taxon>Dikarya</taxon>
        <taxon>Ascomycota</taxon>
        <taxon>Pezizomycotina</taxon>
        <taxon>Sordariomycetes</taxon>
        <taxon>Hypocreomycetidae</taxon>
        <taxon>Hypocreales</taxon>
        <taxon>Clavicipitaceae</taxon>
        <taxon>Claviceps</taxon>
    </lineage>
</organism>
<dbReference type="OrthoDB" id="416786at2759"/>
<dbReference type="PROSITE" id="PS00455">
    <property type="entry name" value="AMP_BINDING"/>
    <property type="match status" value="3"/>
</dbReference>
<keyword evidence="4" id="KW-0436">Ligase</keyword>
<reference evidence="11" key="1">
    <citation type="journal article" date="2020" name="bioRxiv">
        <title>Whole genome comparisons of ergot fungi reveals the divergence and evolution of species within the genus Claviceps are the result of varying mechanisms driving genome evolution and host range expansion.</title>
        <authorList>
            <person name="Wyka S.A."/>
            <person name="Mondo S.J."/>
            <person name="Liu M."/>
            <person name="Dettman J."/>
            <person name="Nalam V."/>
            <person name="Broders K.D."/>
        </authorList>
    </citation>
    <scope>NUCLEOTIDE SEQUENCE</scope>
    <source>
        <strain evidence="11">CCC 602</strain>
    </source>
</reference>
<dbReference type="GO" id="GO:0044550">
    <property type="term" value="P:secondary metabolite biosynthetic process"/>
    <property type="evidence" value="ECO:0007669"/>
    <property type="project" value="TreeGrafter"/>
</dbReference>
<evidence type="ECO:0000256" key="1">
    <source>
        <dbReference type="ARBA" id="ARBA00005107"/>
    </source>
</evidence>
<dbReference type="Pfam" id="PF00668">
    <property type="entry name" value="Condensation"/>
    <property type="match status" value="3"/>
</dbReference>
<keyword evidence="3" id="KW-0597">Phosphoprotein</keyword>
<evidence type="ECO:0000259" key="10">
    <source>
        <dbReference type="PROSITE" id="PS50075"/>
    </source>
</evidence>
<dbReference type="InterPro" id="IPR029063">
    <property type="entry name" value="SAM-dependent_MTases_sf"/>
</dbReference>
<dbReference type="SUPFAM" id="SSF56801">
    <property type="entry name" value="Acetyl-CoA synthetase-like"/>
    <property type="match status" value="3"/>
</dbReference>
<dbReference type="InterPro" id="IPR010080">
    <property type="entry name" value="Thioester_reductase-like_dom"/>
</dbReference>
<dbReference type="Gene3D" id="3.40.50.150">
    <property type="entry name" value="Vaccinia Virus protein VP39"/>
    <property type="match status" value="1"/>
</dbReference>
<dbReference type="InterPro" id="IPR042099">
    <property type="entry name" value="ANL_N_sf"/>
</dbReference>
<keyword evidence="5" id="KW-0808">Transferase</keyword>
<dbReference type="InterPro" id="IPR020806">
    <property type="entry name" value="PKS_PP-bd"/>
</dbReference>
<name>A0A9P7T0C1_9HYPO</name>
<dbReference type="EMBL" id="SRPW01000711">
    <property type="protein sequence ID" value="KAG6012676.1"/>
    <property type="molecule type" value="Genomic_DNA"/>
</dbReference>
<dbReference type="Gene3D" id="3.30.559.30">
    <property type="entry name" value="Nonribosomal peptide synthetase, condensation domain"/>
    <property type="match status" value="3"/>
</dbReference>
<dbReference type="FunFam" id="3.30.300.30:FF:000015">
    <property type="entry name" value="Nonribosomal peptide synthase SidD"/>
    <property type="match status" value="2"/>
</dbReference>
<dbReference type="CDD" id="cd05930">
    <property type="entry name" value="A_NRPS"/>
    <property type="match status" value="2"/>
</dbReference>
<feature type="region of interest" description="Disordered" evidence="9">
    <location>
        <begin position="3698"/>
        <end position="3733"/>
    </location>
</feature>
<dbReference type="NCBIfam" id="TIGR01746">
    <property type="entry name" value="Thioester-redct"/>
    <property type="match status" value="1"/>
</dbReference>
<dbReference type="Gene3D" id="3.30.300.30">
    <property type="match status" value="4"/>
</dbReference>
<dbReference type="GO" id="GO:0005737">
    <property type="term" value="C:cytoplasm"/>
    <property type="evidence" value="ECO:0007669"/>
    <property type="project" value="TreeGrafter"/>
</dbReference>
<dbReference type="FunFam" id="3.40.50.12780:FF:000014">
    <property type="entry name" value="Nonribosomal peptide synthetase 1"/>
    <property type="match status" value="1"/>
</dbReference>
<feature type="compositionally biased region" description="Low complexity" evidence="9">
    <location>
        <begin position="3847"/>
        <end position="3857"/>
    </location>
</feature>
<sequence length="4263" mass="468446">MVVEQSHPPGAMEHVPVVPDTTSTVWPSTCPAVQEAVSPANAKNNRSNGTQEGAQDFLVDGNGHAQSSQSARKSYAHQRRRILLQNPHLARSQTSFAVRLQGPFHREALQSALEMMMKRHEILRTSFSVHDGGLIELGHAYAFKFEPLHVIDGLDNDEAVLRRMEEDVDTEFDLENEPAWRVFLYRLGEEKHLLFVVMHCIISDSRTPKILLQELATQYSTSTWEQTLLPGQTVLIQHRSTVNRESSNGGDVADQQRQLRLLVDQFQNSRPVEFPCDKPRPAASSTRLEQEGLEIGSVLYAELQTFCSQNRHEMSVALVAAFRVAHYRLTGSDDATLAVVDERDEETACQHPPMGHAANMHLVPGVAVEGKSFKELLSDVQTAMQAAKQSQDAVPWELLAYELQKTRGTWHSPRQFDVQVALFLHSNMMPISEDSFRGVQAQIIGCPLRSRHDIEVHVHLRDASLVVEAVFSTDVYSSATIRAILSTLETTLRQGLNQPDTTVASLPLLTDDARQRLAELNLLGGQEDDYPRDCSVVDMFEQQVANRPDAVAVKDSSGQLTYRQLDRQSDVVSRWLRRRLLPPETVVAVLALRSCETIVALLGILKAHVAYLPLDVNQPHGRLEKMLSSFHGRRLVLCGQKTRRPELKEHLAEFVAIGDVMQEQDPAQDPSIATERGTLGRPLPTSLAHVLFTSGSTGEPKGVMIEHRSIVRLAKCRITVQHMTSTDITAHLSNVAFDAATWEIYTALLNGGTLVCIEAMAVLQPRLLGEILTRERIQRAFFTTALFKEYTHHHPGLFEALRDVYVGGEKVHPLDFIAARKLLPRGKLFHCYGPTENTSLSTIFVDSEREPCLGGVPLGPAVNNSGAHVMDPDLRLVPLGVMGELVLTGDGLARGYTDPRRDIGRFVTIELGGKEIRAYRTGDHVRRRPLDGALEFIGRLDGQIKLRGHRIELGEIEQALRGCGSVENAVAVVSQQPSSRGQCELVGFVTLDETAAEPPDDDKQHQDAADDGQDDHVGGWGDLFNAEKYLVLADTEKVRPGRDFTAWTSMYDGKNIDVAEMNEWLDDTIAAIRDGGQPRAVLEIGSGTGMILFNIVEGLTSYVGLDPAQRAVDFVRTMARSMPALADKTSVHLGAATDVGKVGELNSPNLVIVNSVVQYFPSLDYLSSVVEDLLQLDSTEQLFFGDIRSFALYREFQVAKILHRAEGRVSTARLLEEMARIERAEEELLVDPAFFTALVDRFPDRVAHVEILPKKMRATNELSCYRYSAVVHVKRDGRHHVETRDVPEELWTDFVAEKLDRDAVADMLTSRPADAPALVAISNIPNAKGLRERCVVDALDGGDTVSVPRDDWHAYAAGKTQSCPALSTTDLLGLAETSGFRVEMSWARQHSRRGGLDAVFHRLQAAAAEGPGRVKFRFPTEILGEPPCRMLATQPLRLRLTRRIERRVLEELKSQLPSYMLPRLIRVVDKMPINRNGKLDRQALARGIKKTDLNGAQTNQEPPRNDVERVLCEAFARVLGITLGIHDDFFQHGGHSLNATRASSGINTRLGANITVKDIFDCPTVAALAQRIGASGGSGRHVPIPRRKSVQGEHAEQSFAQRRLWFLEQLHPGSTWYLLPFAVRLRGPLDYDALTAALCALEERHETLRTTFGERNGVAVQIVQPFRPSRLDVTDLDTAATNGAEEVVSWERGVAEEQTKPFDLEREKPWRVKLYRLGEHHHVLSIVMHHIASDGWSVDVLRKELAGLYSAARQAGPPPRPLAVKPLPVRYQDYAAWQKGPDQAEEHQRQLDYWVEHLDGSRPAELWCDGRRPAALSGRAAAREFEIAGSLYDKLMDFCRARRHVTPFIVLLAAFRAAHYRLTGATDATIGTPIANRNRQELEEMIGFFVNIQCMRIRIEEEESFQDLVQQVRSVATRAFANQDVPFETIVSRLQTDRDASRNPLVQIVFALHPQLDLGRFQLQGVVSEPLSSSVTSRFDLECHLFQEKQSLRGRVVFSTDLYRPQTIENLTRTFCDLVERGMAEPETRIHALPLLTPDCQARLEQWRLVGVNRCPYPRESSVVDVFRQQVSAHPDEIAVTDSRTGTALTYAELDVQSDRLCRWLSRRRPSLAAETLVGVYASRCPQTIVMFLGILKANLGYLPLDVKLPPGRLDSILSASQGSMLVLTGDDATFPAVRRGNVDLVPVSGVLKEETPEIVDTRDSTSASPPTASSIAYVMFTSGSTGRPKGVIIEHRGIVRLATKQGNSFKKLDPRGTMAHVSNLAFDASTWEIYTALLNGATLVCVDDLTAMDADALTSIYTQHRVRNAFFTPALLKEHVQHPTLLRTLHTVCTGGELCDPAVYNAALGLVSGTVIHCYGPTEDTCMSTVYCPEGKEEEAGLLAERVPIGRPISNTGVCVMDSALRPVPVGIVGELVTMGDGLARGYTSSELNADRFVSVNVHGQSVRAYRTGDHARYRPLDGQLEFLGRVDGQVKIRGQRVEAAEIEHVLQRHESVKDAVVVSQHREEGETTLAAFVTTAAAAIETRTMPANLQDELLALLRANLPSYMVPRSITILDKLPINENGKVDRKALAGFVVTPGPVASAAPKRQPSLPAEQRMQRIWAGVLKMEPEHIGVDDNFFWIGGDSISAMKVVAAARKDGLALSVGDIFADPRLCHVAEKAVRLTDRSTEYIEPFALIRGHGDAGETSIASLVEDVSSQCPGDAPILDAFPCSPLQEGLMTLSSKEEGGYMMQAVLRLNPDVSVSAFRGAWEAVVRLYPILRTRIVNHNTLGLLQVVLDEDIRWIDDASELDEYIQADRRTPMGVGEPLVRLALVKDGAGAHAYTWFVLTAHHALYDGWSLPLILDAVNKVYHGTSIDAPAQYQLFIKHTLGQRGAEAQEYWRALMQGCETWSAPFPVLPVSVKQPLADQAVTHQFAKRGDSDGHGHTGVTGVTMATFLRAAWALVAGHMTSSSDVVFGATLAGRNVPIADIDQMPAPTIATVPVRVRFTSSQTVGDYLQSVQRGASQMMPFEQTGLHRIAKISSGTRQACLFQTLVVIHPESSGQSRPDTLGTWHHGDQDRWFNTHGLTLDMFIEEGQISVKASFDSAVLEAWLVSALLDRLGHVVHQLQRATPETTLGDVEMASPADLDQLWAWNSVVPRPAKTCIHDMVGKMVEARPHAHAVCAWDGDFTYTELDKLATVLARRLSDLLHVGPGAIVPLCFEKSRWAVVGMLAVLKAGAAFVLLEPSQPISRLRSIIDQTRSRLVVSSSSHAALCGSLTDIIVSIGTGFFQNTLSANGDAPRLCPAVSPQPSSSPMYLVFTSGSTGVPKGVVVTHEAFCSALRHQAELFGYSATTRALDFSSYMFDVCLLNTFATLAVGGCVCVPSESDRKENLTESLLSMKVNLVDLTPSVARALLHRAKLGRLQTVVLGGEVVRMDDVTGWPDGVRVVTTYGPAECTPSATISRGRSKPGDTNVSIGFGAGAVTWVTDAANHDRLAPLGAVGELLLEGPILGEGYLNDPDRTGAAFIKDPDWLVRGWAGHAGRSGRLYKTGDLVRYNQDGSLVYVGRKDAQVKIRGRRVELGDVEHHISQCLPGVGRVVVEAVSPTAEAEPEVDATSSGPPILVAFVCMESSDPGPSGVRASVDGVGREPCTIHKTDIGNAARLRLAEQLPPYMIPAAFLRLASFPSTASGKVNRRQLRDMARSFFGGEEAATPQPEAPAPESPDTTTTSRGEEDSRGEKGGHDEEIAHKLAQKILSMTPSWTPRNGHHPPSDETSDETQLGHVLLHTTGLDSVNMMSLIAFIRYEFDVRISMHVLVDRSTTIRSLALRISEAQKDVPNEPVDQSRPVDHHSGPPPASTTANTTGGNKTTTVDLLAEIAKHDAVISASQARSKPHINGNGISSSSRPANVFLTGANGFLGIELLRQLLEDDQIARVTALVRAKTAPVARARLISAAKTASWWTDLHEHKLQVWPGDLSLPRLGLDAQRWKCLQDGSAADVIIHNGAEVHFTKPYPVLESTNVLSTVQLLDMAVQSQHMRLVYVGGGLQTSDKKTEEEVMRDLVATDSTGYSQTKFVAEALVRRAAARNAPEITAAAAAAAANRLSVMCPGIVIGSPTEGFTNPDDYIWRLVASCLRIGVYNDAEVDTWLPVSDVSATAARIITAAMDASMTPLVQLHHGMKFGHFWAILKDMGYKLRPIRRAEWLDTVREDIHACKETHPLWPLAHALESNITWLEDDASDVETQRRETPFKLKLAVWKSVEFLRRKGSLPAVS</sequence>
<dbReference type="NCBIfam" id="NF003417">
    <property type="entry name" value="PRK04813.1"/>
    <property type="match status" value="4"/>
</dbReference>
<dbReference type="SUPFAM" id="SSF52777">
    <property type="entry name" value="CoA-dependent acyltransferases"/>
    <property type="match status" value="6"/>
</dbReference>
<dbReference type="GO" id="GO:0016874">
    <property type="term" value="F:ligase activity"/>
    <property type="evidence" value="ECO:0007669"/>
    <property type="project" value="UniProtKB-KW"/>
</dbReference>
<evidence type="ECO:0000256" key="7">
    <source>
        <dbReference type="ARBA" id="ARBA00044125"/>
    </source>
</evidence>
<dbReference type="InterPro" id="IPR013120">
    <property type="entry name" value="FAR_NAD-bd"/>
</dbReference>
<dbReference type="NCBIfam" id="TIGR01733">
    <property type="entry name" value="AA-adenyl-dom"/>
    <property type="match status" value="3"/>
</dbReference>
<dbReference type="GO" id="GO:0016740">
    <property type="term" value="F:transferase activity"/>
    <property type="evidence" value="ECO:0007669"/>
    <property type="project" value="UniProtKB-KW"/>
</dbReference>
<dbReference type="SUPFAM" id="SSF47336">
    <property type="entry name" value="ACP-like"/>
    <property type="match status" value="2"/>
</dbReference>
<feature type="domain" description="Carrier" evidence="10">
    <location>
        <begin position="2593"/>
        <end position="2669"/>
    </location>
</feature>
<dbReference type="PROSITE" id="PS50075">
    <property type="entry name" value="CARRIER"/>
    <property type="match status" value="3"/>
</dbReference>